<evidence type="ECO:0000256" key="4">
    <source>
        <dbReference type="SAM" id="SignalP"/>
    </source>
</evidence>
<dbReference type="STRING" id="314283.MED297_05699"/>
<comment type="similarity">
    <text evidence="2">Belongs to the thioredoxin family.</text>
</comment>
<keyword evidence="1 4" id="KW-0732">Signal</keyword>
<sequence>MLTLSLITLLSLTAWAEEDTRYQEGVHYTVLSNPLKTTYRGDEIGEIMEFFSYSCIHCYNFEPAIERFLDEKPDNIRFTQVPVMFNPRNEPEVRAYYVAQVLKIGEEANREIFNTIHRERRALRTDAQFAQLFEDKLGVDEEKYMNTAYSFGVDPMVQKSVQLTGNSRIGGTPTIIANGKYVIDSGAVGSNEMALYVAKYLIERDAQQQ</sequence>
<dbReference type="InterPro" id="IPR023205">
    <property type="entry name" value="DsbA/DsbL"/>
</dbReference>
<dbReference type="GO" id="GO:0042597">
    <property type="term" value="C:periplasmic space"/>
    <property type="evidence" value="ECO:0007669"/>
    <property type="project" value="UniProtKB-SubCell"/>
</dbReference>
<feature type="disulfide bond" description="Redox-active" evidence="3">
    <location>
        <begin position="55"/>
        <end position="58"/>
    </location>
</feature>
<evidence type="ECO:0000259" key="5">
    <source>
        <dbReference type="Pfam" id="PF13462"/>
    </source>
</evidence>
<feature type="domain" description="Thioredoxin-like fold" evidence="5">
    <location>
        <begin position="46"/>
        <end position="184"/>
    </location>
</feature>
<accession>A4BD74</accession>
<dbReference type="Gene3D" id="3.40.30.10">
    <property type="entry name" value="Glutaredoxin"/>
    <property type="match status" value="1"/>
</dbReference>
<evidence type="ECO:0000256" key="2">
    <source>
        <dbReference type="PIRNR" id="PIRNR001488"/>
    </source>
</evidence>
<dbReference type="PIRSF" id="PIRSF001488">
    <property type="entry name" value="Tdi_protein"/>
    <property type="match status" value="1"/>
</dbReference>
<dbReference type="InterPro" id="IPR036249">
    <property type="entry name" value="Thioredoxin-like_sf"/>
</dbReference>
<proteinExistence type="inferred from homology"/>
<name>A4BD74_9GAMM</name>
<dbReference type="PANTHER" id="PTHR35891">
    <property type="entry name" value="THIOL:DISULFIDE INTERCHANGE PROTEIN DSBA"/>
    <property type="match status" value="1"/>
</dbReference>
<feature type="signal peptide" evidence="4">
    <location>
        <begin position="1"/>
        <end position="16"/>
    </location>
</feature>
<dbReference type="InterPro" id="IPR050824">
    <property type="entry name" value="Thiol_disulfide_DsbA"/>
</dbReference>
<evidence type="ECO:0000256" key="3">
    <source>
        <dbReference type="PIRSR" id="PIRSR001488-1"/>
    </source>
</evidence>
<dbReference type="EMBL" id="AAOE01000007">
    <property type="protein sequence ID" value="EAR09818.1"/>
    <property type="molecule type" value="Genomic_DNA"/>
</dbReference>
<dbReference type="Proteomes" id="UP000005953">
    <property type="component" value="Unassembled WGS sequence"/>
</dbReference>
<keyword evidence="2" id="KW-1015">Disulfide bond</keyword>
<dbReference type="AlphaFoldDB" id="A4BD74"/>
<feature type="chain" id="PRO_5002666457" description="Thiol:disulfide interchange protein" evidence="4">
    <location>
        <begin position="17"/>
        <end position="209"/>
    </location>
</feature>
<dbReference type="InterPro" id="IPR012336">
    <property type="entry name" value="Thioredoxin-like_fold"/>
</dbReference>
<evidence type="ECO:0000313" key="7">
    <source>
        <dbReference type="Proteomes" id="UP000005953"/>
    </source>
</evidence>
<protein>
    <recommendedName>
        <fullName evidence="2">Thiol:disulfide interchange protein</fullName>
    </recommendedName>
</protein>
<keyword evidence="7" id="KW-1185">Reference proteome</keyword>
<reference evidence="6 7" key="1">
    <citation type="submission" date="2006-02" db="EMBL/GenBank/DDBJ databases">
        <authorList>
            <person name="Pinhassi J."/>
            <person name="Pedros-Alio C."/>
            <person name="Ferriera S."/>
            <person name="Johnson J."/>
            <person name="Kravitz S."/>
            <person name="Halpern A."/>
            <person name="Remington K."/>
            <person name="Beeson K."/>
            <person name="Tran B."/>
            <person name="Rogers Y.-H."/>
            <person name="Friedman R."/>
            <person name="Venter J.C."/>
        </authorList>
    </citation>
    <scope>NUCLEOTIDE SEQUENCE [LARGE SCALE GENOMIC DNA]</scope>
    <source>
        <strain evidence="6 7">MED297</strain>
    </source>
</reference>
<dbReference type="HOGENOM" id="CLU_088255_1_0_6"/>
<evidence type="ECO:0000256" key="1">
    <source>
        <dbReference type="ARBA" id="ARBA00022729"/>
    </source>
</evidence>
<evidence type="ECO:0000313" key="6">
    <source>
        <dbReference type="EMBL" id="EAR09818.1"/>
    </source>
</evidence>
<dbReference type="CDD" id="cd03019">
    <property type="entry name" value="DsbA_DsbA"/>
    <property type="match status" value="1"/>
</dbReference>
<dbReference type="Pfam" id="PF13462">
    <property type="entry name" value="Thioredoxin_4"/>
    <property type="match status" value="1"/>
</dbReference>
<comment type="caution">
    <text evidence="6">The sequence shown here is derived from an EMBL/GenBank/DDBJ whole genome shotgun (WGS) entry which is preliminary data.</text>
</comment>
<comment type="subcellular location">
    <subcellularLocation>
        <location evidence="2">Periplasm</location>
    </subcellularLocation>
</comment>
<keyword evidence="2" id="KW-0574">Periplasm</keyword>
<gene>
    <name evidence="6" type="ORF">MED297_05699</name>
</gene>
<dbReference type="PANTHER" id="PTHR35891:SF2">
    <property type="entry name" value="THIOL:DISULFIDE INTERCHANGE PROTEIN DSBA"/>
    <property type="match status" value="1"/>
</dbReference>
<organism evidence="6 7">
    <name type="scientific">Reinekea blandensis MED297</name>
    <dbReference type="NCBI Taxonomy" id="314283"/>
    <lineage>
        <taxon>Bacteria</taxon>
        <taxon>Pseudomonadati</taxon>
        <taxon>Pseudomonadota</taxon>
        <taxon>Gammaproteobacteria</taxon>
        <taxon>Oceanospirillales</taxon>
        <taxon>Saccharospirillaceae</taxon>
        <taxon>Reinekea</taxon>
    </lineage>
</organism>
<dbReference type="SUPFAM" id="SSF52833">
    <property type="entry name" value="Thioredoxin-like"/>
    <property type="match status" value="1"/>
</dbReference>